<sequence length="441" mass="48602">MATFQALEDNSTIPINTTGLPDFTNSLGNAITGSSSLLTIRSLENFINFTGLANNGLGAIYNIPVTPEDVTTVDARALNVSSTYFNVECGTIPGVVDSTRNTFRYNFLDTDSDTILPNLSLWPVSLLVLSTVPVHDSSNVVAETVLVDPPTEYQSLDGEPRTVSSVSALACNLTLEFVNVTINPRTFGLEEFSALSAKNKTTSSLKRFPTTVRSSMDYFNTSDALVQTWPFLTEIAVSPLNDFYNEQVTENCKTDDCTGIRLSVTDQFIMESFDLFPDRIMSNEVTSSSIFLHDLENFLSRMTAISIWSQAWGQGQKFVFRENQQFGDFSGNIAVTHKQGSMTATKIHRFLTLDLKQLYGAFALSIFLLALAAPAILDNNNLQIDSVGILQMVWLLQEHQGLQDRIGSVENPTTEKLREAGQSTNVCFGEHHHPALPKVSF</sequence>
<keyword evidence="1" id="KW-0472">Membrane</keyword>
<protein>
    <submittedName>
        <fullName evidence="2">Uncharacterized protein</fullName>
    </submittedName>
</protein>
<dbReference type="Proteomes" id="UP000297245">
    <property type="component" value="Unassembled WGS sequence"/>
</dbReference>
<evidence type="ECO:0000313" key="3">
    <source>
        <dbReference type="Proteomes" id="UP000297245"/>
    </source>
</evidence>
<name>A0A4V4HIX1_DENBC</name>
<keyword evidence="1" id="KW-1133">Transmembrane helix</keyword>
<dbReference type="OrthoDB" id="2644397at2759"/>
<feature type="transmembrane region" description="Helical" evidence="1">
    <location>
        <begin position="358"/>
        <end position="377"/>
    </location>
</feature>
<evidence type="ECO:0000313" key="2">
    <source>
        <dbReference type="EMBL" id="THV08186.1"/>
    </source>
</evidence>
<gene>
    <name evidence="2" type="ORF">K435DRAFT_2695</name>
</gene>
<accession>A0A4V4HIX1</accession>
<organism evidence="2 3">
    <name type="scientific">Dendrothele bispora (strain CBS 962.96)</name>
    <dbReference type="NCBI Taxonomy" id="1314807"/>
    <lineage>
        <taxon>Eukaryota</taxon>
        <taxon>Fungi</taxon>
        <taxon>Dikarya</taxon>
        <taxon>Basidiomycota</taxon>
        <taxon>Agaricomycotina</taxon>
        <taxon>Agaricomycetes</taxon>
        <taxon>Agaricomycetidae</taxon>
        <taxon>Agaricales</taxon>
        <taxon>Agaricales incertae sedis</taxon>
        <taxon>Dendrothele</taxon>
    </lineage>
</organism>
<proteinExistence type="predicted"/>
<reference evidence="2 3" key="1">
    <citation type="journal article" date="2019" name="Nat. Ecol. Evol.">
        <title>Megaphylogeny resolves global patterns of mushroom evolution.</title>
        <authorList>
            <person name="Varga T."/>
            <person name="Krizsan K."/>
            <person name="Foldi C."/>
            <person name="Dima B."/>
            <person name="Sanchez-Garcia M."/>
            <person name="Sanchez-Ramirez S."/>
            <person name="Szollosi G.J."/>
            <person name="Szarkandi J.G."/>
            <person name="Papp V."/>
            <person name="Albert L."/>
            <person name="Andreopoulos W."/>
            <person name="Angelini C."/>
            <person name="Antonin V."/>
            <person name="Barry K.W."/>
            <person name="Bougher N.L."/>
            <person name="Buchanan P."/>
            <person name="Buyck B."/>
            <person name="Bense V."/>
            <person name="Catcheside P."/>
            <person name="Chovatia M."/>
            <person name="Cooper J."/>
            <person name="Damon W."/>
            <person name="Desjardin D."/>
            <person name="Finy P."/>
            <person name="Geml J."/>
            <person name="Haridas S."/>
            <person name="Hughes K."/>
            <person name="Justo A."/>
            <person name="Karasinski D."/>
            <person name="Kautmanova I."/>
            <person name="Kiss B."/>
            <person name="Kocsube S."/>
            <person name="Kotiranta H."/>
            <person name="LaButti K.M."/>
            <person name="Lechner B.E."/>
            <person name="Liimatainen K."/>
            <person name="Lipzen A."/>
            <person name="Lukacs Z."/>
            <person name="Mihaltcheva S."/>
            <person name="Morgado L.N."/>
            <person name="Niskanen T."/>
            <person name="Noordeloos M.E."/>
            <person name="Ohm R.A."/>
            <person name="Ortiz-Santana B."/>
            <person name="Ovrebo C."/>
            <person name="Racz N."/>
            <person name="Riley R."/>
            <person name="Savchenko A."/>
            <person name="Shiryaev A."/>
            <person name="Soop K."/>
            <person name="Spirin V."/>
            <person name="Szebenyi C."/>
            <person name="Tomsovsky M."/>
            <person name="Tulloss R.E."/>
            <person name="Uehling J."/>
            <person name="Grigoriev I.V."/>
            <person name="Vagvolgyi C."/>
            <person name="Papp T."/>
            <person name="Martin F.M."/>
            <person name="Miettinen O."/>
            <person name="Hibbett D.S."/>
            <person name="Nagy L.G."/>
        </authorList>
    </citation>
    <scope>NUCLEOTIDE SEQUENCE [LARGE SCALE GENOMIC DNA]</scope>
    <source>
        <strain evidence="2 3">CBS 962.96</strain>
    </source>
</reference>
<keyword evidence="1" id="KW-0812">Transmembrane</keyword>
<dbReference type="AlphaFoldDB" id="A0A4V4HIX1"/>
<keyword evidence="3" id="KW-1185">Reference proteome</keyword>
<evidence type="ECO:0000256" key="1">
    <source>
        <dbReference type="SAM" id="Phobius"/>
    </source>
</evidence>
<dbReference type="EMBL" id="ML179035">
    <property type="protein sequence ID" value="THV08186.1"/>
    <property type="molecule type" value="Genomic_DNA"/>
</dbReference>